<comment type="function">
    <text evidence="9">Catalyzes the reversible conversion of alpha-D-glucosamine 6-phosphate (GlcN-6P) into beta-D-fructose 6-phosphate (Fru-6P) and ammonium ion, a regulatory reaction step in de novo uridine diphosphate-N-acetyl-alpha-D-glucosamine (UDP-GlcNAc) biosynthesis via hexosamine pathway.</text>
</comment>
<dbReference type="OMA" id="MEFSKHI"/>
<keyword evidence="7 10" id="KW-0378">Hydrolase</keyword>
<evidence type="ECO:0000256" key="3">
    <source>
        <dbReference type="ARBA" id="ARBA00004775"/>
    </source>
</evidence>
<comment type="catalytic activity">
    <reaction evidence="1 10">
        <text>alpha-D-glucosamine 6-phosphate + H2O = beta-D-fructose 6-phosphate + NH4(+)</text>
        <dbReference type="Rhea" id="RHEA:12172"/>
        <dbReference type="ChEBI" id="CHEBI:15377"/>
        <dbReference type="ChEBI" id="CHEBI:28938"/>
        <dbReference type="ChEBI" id="CHEBI:57634"/>
        <dbReference type="ChEBI" id="CHEBI:75989"/>
        <dbReference type="EC" id="3.5.99.6"/>
    </reaction>
</comment>
<dbReference type="FunFam" id="3.40.50.1360:FF:000004">
    <property type="entry name" value="Glucosamine-6-phosphate isomerase"/>
    <property type="match status" value="1"/>
</dbReference>
<dbReference type="SUPFAM" id="SSF100950">
    <property type="entry name" value="NagB/RpiA/CoA transferase-like"/>
    <property type="match status" value="1"/>
</dbReference>
<comment type="pathway">
    <text evidence="3">Nucleotide-sugar biosynthesis; UDP-N-acetyl-alpha-D-glucosamine biosynthesis; alpha-D-glucosamine 6-phosphate from D-fructose 6-phosphate: step 1/1.</text>
</comment>
<gene>
    <name evidence="12" type="ORF">TCAL_12528</name>
</gene>
<sequence length="290" mass="32558">MRLIILEDDDGVGDWSAKYVVKRINEFKPTKDRYFVLGLPTGGTPLKMYKALIQHYKAGKVSFKYVKTFNMDEYVGLPRDHPESYHHYMFNSFFKHIDIAPGNVNILDGNAPDLAQECLDYEQKIEEAGGIELFIGGIGPDGHIAFNEPGSSLVSKTRVKTLNQETILANARFFGGDMNLVPKQALTVGVGTVMAAKEVMVLITGAHKALALSKAIEEGINHMWTVSALQQHPRTIMVCDEPATLELRVKTVKYFKSLWEVHQDLTKEDDTASTVYSEYQIERKISQSNE</sequence>
<dbReference type="HAMAP" id="MF_01241">
    <property type="entry name" value="GlcN6P_deamin"/>
    <property type="match status" value="1"/>
</dbReference>
<evidence type="ECO:0000313" key="13">
    <source>
        <dbReference type="Proteomes" id="UP000318571"/>
    </source>
</evidence>
<proteinExistence type="inferred from homology"/>
<dbReference type="PROSITE" id="PS01161">
    <property type="entry name" value="GLC_GALNAC_ISOMERASE"/>
    <property type="match status" value="1"/>
</dbReference>
<dbReference type="GO" id="GO:0004342">
    <property type="term" value="F:glucosamine-6-phosphate deaminase activity"/>
    <property type="evidence" value="ECO:0007669"/>
    <property type="project" value="UniProtKB-UniRule"/>
</dbReference>
<dbReference type="GO" id="GO:0019262">
    <property type="term" value="P:N-acetylneuraminate catabolic process"/>
    <property type="evidence" value="ECO:0007669"/>
    <property type="project" value="TreeGrafter"/>
</dbReference>
<dbReference type="GO" id="GO:0042802">
    <property type="term" value="F:identical protein binding"/>
    <property type="evidence" value="ECO:0007669"/>
    <property type="project" value="TreeGrafter"/>
</dbReference>
<comment type="subunit">
    <text evidence="5 10">Homohexamer.</text>
</comment>
<protein>
    <recommendedName>
        <fullName evidence="10">Glucosamine-6-phosphate isomerase</fullName>
        <ecNumber evidence="10">3.5.99.6</ecNumber>
    </recommendedName>
    <alternativeName>
        <fullName evidence="10">Glucosamine-6-phosphate isomerase</fullName>
    </alternativeName>
</protein>
<evidence type="ECO:0000256" key="4">
    <source>
        <dbReference type="ARBA" id="ARBA00005526"/>
    </source>
</evidence>
<dbReference type="PANTHER" id="PTHR11280">
    <property type="entry name" value="GLUCOSAMINE-6-PHOSPHATE ISOMERASE"/>
    <property type="match status" value="1"/>
</dbReference>
<keyword evidence="8 10" id="KW-0119">Carbohydrate metabolism</keyword>
<feature type="domain" description="Glucosamine/galactosamine-6-phosphate isomerase" evidence="11">
    <location>
        <begin position="15"/>
        <end position="232"/>
    </location>
</feature>
<dbReference type="OrthoDB" id="7663298at2759"/>
<evidence type="ECO:0000256" key="1">
    <source>
        <dbReference type="ARBA" id="ARBA00000644"/>
    </source>
</evidence>
<accession>A0A553P617</accession>
<dbReference type="Proteomes" id="UP000318571">
    <property type="component" value="Chromosome 3"/>
</dbReference>
<evidence type="ECO:0000256" key="9">
    <source>
        <dbReference type="ARBA" id="ARBA00049961"/>
    </source>
</evidence>
<comment type="subcellular location">
    <subcellularLocation>
        <location evidence="2 10">Cytoplasm</location>
    </subcellularLocation>
</comment>
<keyword evidence="6 10" id="KW-0963">Cytoplasm</keyword>
<evidence type="ECO:0000256" key="2">
    <source>
        <dbReference type="ARBA" id="ARBA00004496"/>
    </source>
</evidence>
<dbReference type="GO" id="GO:0005975">
    <property type="term" value="P:carbohydrate metabolic process"/>
    <property type="evidence" value="ECO:0007669"/>
    <property type="project" value="InterPro"/>
</dbReference>
<comment type="caution">
    <text evidence="12">The sequence shown here is derived from an EMBL/GenBank/DDBJ whole genome shotgun (WGS) entry which is preliminary data.</text>
</comment>
<dbReference type="InterPro" id="IPR037171">
    <property type="entry name" value="NagB/RpiA_transferase-like"/>
</dbReference>
<evidence type="ECO:0000256" key="5">
    <source>
        <dbReference type="ARBA" id="ARBA00011643"/>
    </source>
</evidence>
<reference evidence="12 13" key="1">
    <citation type="journal article" date="2018" name="Nat. Ecol. Evol.">
        <title>Genomic signatures of mitonuclear coevolution across populations of Tigriopus californicus.</title>
        <authorList>
            <person name="Barreto F.S."/>
            <person name="Watson E.T."/>
            <person name="Lima T.G."/>
            <person name="Willett C.S."/>
            <person name="Edmands S."/>
            <person name="Li W."/>
            <person name="Burton R.S."/>
        </authorList>
    </citation>
    <scope>NUCLEOTIDE SEQUENCE [LARGE SCALE GENOMIC DNA]</scope>
    <source>
        <strain evidence="12 13">San Diego</strain>
    </source>
</reference>
<dbReference type="Gene3D" id="3.40.50.1360">
    <property type="match status" value="1"/>
</dbReference>
<organism evidence="12 13">
    <name type="scientific">Tigriopus californicus</name>
    <name type="common">Marine copepod</name>
    <dbReference type="NCBI Taxonomy" id="6832"/>
    <lineage>
        <taxon>Eukaryota</taxon>
        <taxon>Metazoa</taxon>
        <taxon>Ecdysozoa</taxon>
        <taxon>Arthropoda</taxon>
        <taxon>Crustacea</taxon>
        <taxon>Multicrustacea</taxon>
        <taxon>Hexanauplia</taxon>
        <taxon>Copepoda</taxon>
        <taxon>Harpacticoida</taxon>
        <taxon>Harpacticidae</taxon>
        <taxon>Tigriopus</taxon>
    </lineage>
</organism>
<evidence type="ECO:0000256" key="8">
    <source>
        <dbReference type="ARBA" id="ARBA00023277"/>
    </source>
</evidence>
<dbReference type="GO" id="GO:0006043">
    <property type="term" value="P:glucosamine catabolic process"/>
    <property type="evidence" value="ECO:0007669"/>
    <property type="project" value="TreeGrafter"/>
</dbReference>
<dbReference type="GO" id="GO:0006046">
    <property type="term" value="P:N-acetylglucosamine catabolic process"/>
    <property type="evidence" value="ECO:0007669"/>
    <property type="project" value="TreeGrafter"/>
</dbReference>
<name>A0A553P617_TIGCA</name>
<dbReference type="NCBIfam" id="TIGR00502">
    <property type="entry name" value="nagB"/>
    <property type="match status" value="1"/>
</dbReference>
<comment type="similarity">
    <text evidence="4 10">Belongs to the glucosamine/galactosamine-6-phosphate isomerase family.</text>
</comment>
<evidence type="ECO:0000313" key="12">
    <source>
        <dbReference type="EMBL" id="TRY73121.1"/>
    </source>
</evidence>
<dbReference type="EC" id="3.5.99.6" evidence="10"/>
<dbReference type="InterPro" id="IPR004547">
    <property type="entry name" value="Glucosamine6P_isomerase"/>
</dbReference>
<evidence type="ECO:0000259" key="11">
    <source>
        <dbReference type="Pfam" id="PF01182"/>
    </source>
</evidence>
<dbReference type="GO" id="GO:0005737">
    <property type="term" value="C:cytoplasm"/>
    <property type="evidence" value="ECO:0007669"/>
    <property type="project" value="UniProtKB-SubCell"/>
</dbReference>
<dbReference type="PANTHER" id="PTHR11280:SF5">
    <property type="entry name" value="GLUCOSAMINE-6-PHOSPHATE ISOMERASE"/>
    <property type="match status" value="1"/>
</dbReference>
<evidence type="ECO:0000256" key="10">
    <source>
        <dbReference type="RuleBase" id="RU361197"/>
    </source>
</evidence>
<dbReference type="CDD" id="cd01399">
    <property type="entry name" value="GlcN6P_deaminase"/>
    <property type="match status" value="1"/>
</dbReference>
<dbReference type="EMBL" id="VCGU01000007">
    <property type="protein sequence ID" value="TRY73121.1"/>
    <property type="molecule type" value="Genomic_DNA"/>
</dbReference>
<evidence type="ECO:0000256" key="7">
    <source>
        <dbReference type="ARBA" id="ARBA00022801"/>
    </source>
</evidence>
<keyword evidence="13" id="KW-1185">Reference proteome</keyword>
<dbReference type="InterPro" id="IPR006148">
    <property type="entry name" value="Glc/Gal-6P_isomerase"/>
</dbReference>
<evidence type="ECO:0000256" key="6">
    <source>
        <dbReference type="ARBA" id="ARBA00022490"/>
    </source>
</evidence>
<dbReference type="Pfam" id="PF01182">
    <property type="entry name" value="Glucosamine_iso"/>
    <property type="match status" value="1"/>
</dbReference>
<dbReference type="STRING" id="6832.A0A553P617"/>
<dbReference type="AlphaFoldDB" id="A0A553P617"/>
<dbReference type="InterPro" id="IPR018321">
    <property type="entry name" value="Glucosamine6P_isomerase_CS"/>
</dbReference>